<sequence>MEQLESPFACKTLRNEADDVAAKKARISALKKPALPRMRLEMMRKLDQNAGYIKMTDKEEKPSIMRSKKLRDNNTSCNVAFDEEECESKESTNK</sequence>
<name>A0AAD5WFH1_PARTN</name>
<evidence type="ECO:0000313" key="2">
    <source>
        <dbReference type="Proteomes" id="UP001196413"/>
    </source>
</evidence>
<dbReference type="EMBL" id="JAHQIW010006147">
    <property type="protein sequence ID" value="KAJ1368314.1"/>
    <property type="molecule type" value="Genomic_DNA"/>
</dbReference>
<protein>
    <submittedName>
        <fullName evidence="1">Uncharacterized protein</fullName>
    </submittedName>
</protein>
<accession>A0AAD5WFH1</accession>
<dbReference type="AlphaFoldDB" id="A0AAD5WFH1"/>
<dbReference type="Proteomes" id="UP001196413">
    <property type="component" value="Unassembled WGS sequence"/>
</dbReference>
<keyword evidence="2" id="KW-1185">Reference proteome</keyword>
<reference evidence="1" key="1">
    <citation type="submission" date="2021-06" db="EMBL/GenBank/DDBJ databases">
        <title>Parelaphostrongylus tenuis whole genome reference sequence.</title>
        <authorList>
            <person name="Garwood T.J."/>
            <person name="Larsen P.A."/>
            <person name="Fountain-Jones N.M."/>
            <person name="Garbe J.R."/>
            <person name="Macchietto M.G."/>
            <person name="Kania S.A."/>
            <person name="Gerhold R.W."/>
            <person name="Richards J.E."/>
            <person name="Wolf T.M."/>
        </authorList>
    </citation>
    <scope>NUCLEOTIDE SEQUENCE</scope>
    <source>
        <strain evidence="1">MNPRO001-30</strain>
        <tissue evidence="1">Meninges</tissue>
    </source>
</reference>
<evidence type="ECO:0000313" key="1">
    <source>
        <dbReference type="EMBL" id="KAJ1368314.1"/>
    </source>
</evidence>
<gene>
    <name evidence="1" type="ORF">KIN20_029421</name>
</gene>
<organism evidence="1 2">
    <name type="scientific">Parelaphostrongylus tenuis</name>
    <name type="common">Meningeal worm</name>
    <dbReference type="NCBI Taxonomy" id="148309"/>
    <lineage>
        <taxon>Eukaryota</taxon>
        <taxon>Metazoa</taxon>
        <taxon>Ecdysozoa</taxon>
        <taxon>Nematoda</taxon>
        <taxon>Chromadorea</taxon>
        <taxon>Rhabditida</taxon>
        <taxon>Rhabditina</taxon>
        <taxon>Rhabditomorpha</taxon>
        <taxon>Strongyloidea</taxon>
        <taxon>Metastrongylidae</taxon>
        <taxon>Parelaphostrongylus</taxon>
    </lineage>
</organism>
<proteinExistence type="predicted"/>
<comment type="caution">
    <text evidence="1">The sequence shown here is derived from an EMBL/GenBank/DDBJ whole genome shotgun (WGS) entry which is preliminary data.</text>
</comment>